<evidence type="ECO:0000256" key="1">
    <source>
        <dbReference type="ARBA" id="ARBA00023002"/>
    </source>
</evidence>
<keyword evidence="3" id="KW-1185">Reference proteome</keyword>
<dbReference type="Proteomes" id="UP000481153">
    <property type="component" value="Unassembled WGS sequence"/>
</dbReference>
<evidence type="ECO:0000313" key="2">
    <source>
        <dbReference type="EMBL" id="KAF0730048.1"/>
    </source>
</evidence>
<organism evidence="2 3">
    <name type="scientific">Aphanomyces euteiches</name>
    <dbReference type="NCBI Taxonomy" id="100861"/>
    <lineage>
        <taxon>Eukaryota</taxon>
        <taxon>Sar</taxon>
        <taxon>Stramenopiles</taxon>
        <taxon>Oomycota</taxon>
        <taxon>Saprolegniomycetes</taxon>
        <taxon>Saprolegniales</taxon>
        <taxon>Verrucalvaceae</taxon>
        <taxon>Aphanomyces</taxon>
    </lineage>
</organism>
<name>A0A6G0WRJ5_9STRA</name>
<dbReference type="AlphaFoldDB" id="A0A6G0WRJ5"/>
<protein>
    <submittedName>
        <fullName evidence="2">Uncharacterized protein</fullName>
    </submittedName>
</protein>
<dbReference type="PRINTS" id="PR00081">
    <property type="entry name" value="GDHRDH"/>
</dbReference>
<sequence length="307" mass="33609">MTFTADDIPDQTGRVAIVTGGTAGLGLHSVIELARKGCHVIFTARSTARGQEALEKIKAALETESLGNVEFAIANQEDLESIAAFADAFLARNLHLHILLLNAGQGAQPYRVVQGVEALLFLNHVAHQLLATRLLPALKRSAPSRVVIVSSMAHSFTKKLDLDLPREDRYDSQGAYSLTKVANIMMGHSLIKDIGHAKVYVNSLHPGVVSTEITRSGNAITTLPWGIRGILESFFTFCMNNFGYKPEVGALTQLYVATSPDIEKNEWQGQYFTPIAQLGEASALSRDPQQIDRLWKWTNDVIARVMS</sequence>
<dbReference type="InterPro" id="IPR036291">
    <property type="entry name" value="NAD(P)-bd_dom_sf"/>
</dbReference>
<dbReference type="EMBL" id="VJMJ01000157">
    <property type="protein sequence ID" value="KAF0730048.1"/>
    <property type="molecule type" value="Genomic_DNA"/>
</dbReference>
<proteinExistence type="predicted"/>
<dbReference type="VEuPathDB" id="FungiDB:AeMF1_004846"/>
<dbReference type="GO" id="GO:0016491">
    <property type="term" value="F:oxidoreductase activity"/>
    <property type="evidence" value="ECO:0007669"/>
    <property type="project" value="UniProtKB-KW"/>
</dbReference>
<dbReference type="PANTHER" id="PTHR43157">
    <property type="entry name" value="PHOSPHATIDYLINOSITOL-GLYCAN BIOSYNTHESIS CLASS F PROTEIN-RELATED"/>
    <property type="match status" value="1"/>
</dbReference>
<accession>A0A6G0WRJ5</accession>
<reference evidence="2 3" key="1">
    <citation type="submission" date="2019-07" db="EMBL/GenBank/DDBJ databases">
        <title>Genomics analysis of Aphanomyces spp. identifies a new class of oomycete effector associated with host adaptation.</title>
        <authorList>
            <person name="Gaulin E."/>
        </authorList>
    </citation>
    <scope>NUCLEOTIDE SEQUENCE [LARGE SCALE GENOMIC DNA]</scope>
    <source>
        <strain evidence="2 3">ATCC 201684</strain>
    </source>
</reference>
<dbReference type="PANTHER" id="PTHR43157:SF31">
    <property type="entry name" value="PHOSPHATIDYLINOSITOL-GLYCAN BIOSYNTHESIS CLASS F PROTEIN"/>
    <property type="match status" value="1"/>
</dbReference>
<dbReference type="InterPro" id="IPR002347">
    <property type="entry name" value="SDR_fam"/>
</dbReference>
<dbReference type="SUPFAM" id="SSF51735">
    <property type="entry name" value="NAD(P)-binding Rossmann-fold domains"/>
    <property type="match status" value="1"/>
</dbReference>
<comment type="caution">
    <text evidence="2">The sequence shown here is derived from an EMBL/GenBank/DDBJ whole genome shotgun (WGS) entry which is preliminary data.</text>
</comment>
<dbReference type="Pfam" id="PF00106">
    <property type="entry name" value="adh_short"/>
    <property type="match status" value="1"/>
</dbReference>
<dbReference type="Gene3D" id="3.40.50.720">
    <property type="entry name" value="NAD(P)-binding Rossmann-like Domain"/>
    <property type="match status" value="1"/>
</dbReference>
<gene>
    <name evidence="2" type="ORF">Ae201684_012446</name>
</gene>
<keyword evidence="1" id="KW-0560">Oxidoreductase</keyword>
<evidence type="ECO:0000313" key="3">
    <source>
        <dbReference type="Proteomes" id="UP000481153"/>
    </source>
</evidence>